<evidence type="ECO:0000313" key="3">
    <source>
        <dbReference type="EMBL" id="CAB4726506.1"/>
    </source>
</evidence>
<proteinExistence type="predicted"/>
<sequence>MEQLDSSRPRPGVRSLSDVSRVLSLDDRLAIHELAARYGNVIDARDWNRLDRVFSVDGTFETHGFGPPTRCEGREAIRTMLEFSTGHPVAHHVTNVELDETDGQTTLFFKVIGPGPKGRVGSVDYMDIVRHEPEGWRIVTHVATLRRPIAPPTTTS</sequence>
<feature type="domain" description="SnoaL-like" evidence="1">
    <location>
        <begin position="24"/>
        <end position="139"/>
    </location>
</feature>
<dbReference type="Pfam" id="PF13577">
    <property type="entry name" value="SnoaL_4"/>
    <property type="match status" value="1"/>
</dbReference>
<organism evidence="2">
    <name type="scientific">freshwater metagenome</name>
    <dbReference type="NCBI Taxonomy" id="449393"/>
    <lineage>
        <taxon>unclassified sequences</taxon>
        <taxon>metagenomes</taxon>
        <taxon>ecological metagenomes</taxon>
    </lineage>
</organism>
<evidence type="ECO:0000313" key="7">
    <source>
        <dbReference type="EMBL" id="CAB4970377.1"/>
    </source>
</evidence>
<dbReference type="EMBL" id="CAFBIY010000012">
    <property type="protein sequence ID" value="CAB4846900.1"/>
    <property type="molecule type" value="Genomic_DNA"/>
</dbReference>
<dbReference type="EMBL" id="CAEZYF010000010">
    <property type="protein sequence ID" value="CAB4726506.1"/>
    <property type="molecule type" value="Genomic_DNA"/>
</dbReference>
<dbReference type="EMBL" id="CAESGF010000010">
    <property type="protein sequence ID" value="CAB4364128.1"/>
    <property type="molecule type" value="Genomic_DNA"/>
</dbReference>
<dbReference type="InterPro" id="IPR032710">
    <property type="entry name" value="NTF2-like_dom_sf"/>
</dbReference>
<dbReference type="CDD" id="cd00531">
    <property type="entry name" value="NTF2_like"/>
    <property type="match status" value="1"/>
</dbReference>
<evidence type="ECO:0000313" key="2">
    <source>
        <dbReference type="EMBL" id="CAB4364128.1"/>
    </source>
</evidence>
<evidence type="ECO:0000313" key="6">
    <source>
        <dbReference type="EMBL" id="CAB4939058.1"/>
    </source>
</evidence>
<dbReference type="SUPFAM" id="SSF54427">
    <property type="entry name" value="NTF2-like"/>
    <property type="match status" value="1"/>
</dbReference>
<dbReference type="EMBL" id="CAFAAV010000141">
    <property type="protein sequence ID" value="CAB4826950.1"/>
    <property type="molecule type" value="Genomic_DNA"/>
</dbReference>
<dbReference type="EMBL" id="CAFBMT010000011">
    <property type="protein sequence ID" value="CAB4939058.1"/>
    <property type="molecule type" value="Genomic_DNA"/>
</dbReference>
<evidence type="ECO:0000259" key="1">
    <source>
        <dbReference type="Pfam" id="PF13577"/>
    </source>
</evidence>
<accession>A0A6J6A5D2</accession>
<evidence type="ECO:0000313" key="5">
    <source>
        <dbReference type="EMBL" id="CAB4846900.1"/>
    </source>
</evidence>
<reference evidence="2" key="1">
    <citation type="submission" date="2020-05" db="EMBL/GenBank/DDBJ databases">
        <authorList>
            <person name="Chiriac C."/>
            <person name="Salcher M."/>
            <person name="Ghai R."/>
            <person name="Kavagutti S V."/>
        </authorList>
    </citation>
    <scope>NUCLEOTIDE SEQUENCE</scope>
</reference>
<evidence type="ECO:0000313" key="4">
    <source>
        <dbReference type="EMBL" id="CAB4826950.1"/>
    </source>
</evidence>
<name>A0A6J6A5D2_9ZZZZ</name>
<protein>
    <submittedName>
        <fullName evidence="2">Unannotated protein</fullName>
    </submittedName>
</protein>
<dbReference type="Gene3D" id="3.10.450.50">
    <property type="match status" value="1"/>
</dbReference>
<dbReference type="AlphaFoldDB" id="A0A6J6A5D2"/>
<dbReference type="EMBL" id="CAFBOL010000001">
    <property type="protein sequence ID" value="CAB4970377.1"/>
    <property type="molecule type" value="Genomic_DNA"/>
</dbReference>
<dbReference type="InterPro" id="IPR037401">
    <property type="entry name" value="SnoaL-like"/>
</dbReference>
<gene>
    <name evidence="3" type="ORF">UFOPK2656_01807</name>
    <name evidence="4" type="ORF">UFOPK3099_01755</name>
    <name evidence="5" type="ORF">UFOPK3267_00364</name>
    <name evidence="6" type="ORF">UFOPK3651_02018</name>
    <name evidence="7" type="ORF">UFOPK3931_00056</name>
    <name evidence="2" type="ORF">UFOPK4189_01895</name>
</gene>